<dbReference type="InterPro" id="IPR025337">
    <property type="entry name" value="Questin_oxidase-like"/>
</dbReference>
<dbReference type="VEuPathDB" id="FungiDB:PV09_07080"/>
<evidence type="ECO:0000256" key="1">
    <source>
        <dbReference type="ARBA" id="ARBA00023002"/>
    </source>
</evidence>
<dbReference type="STRING" id="253628.A0A0D2A495"/>
<sequence length="491" mass="55450">MLALRRSRLLARHLGSGIKSVGGKRASTSITKSSVETGLFATAAAVLTKITMATPTTIRLDVRQKPTFYVPGMEDEENAKKASELLQRNHQEHHIFFNREGFHNHIVHHILTLYALGADPAQLQRHYDANALYQRPTMPVHESDVEAMSDPSKFQRYLSDERHYHDYLVFFQQEMQAKGWQNVVNEYLFAGDERADDLLVRTFAGFLHPLIHLGFGIEFQQPAIVAEAMAQAAVHDSWIGKLLVSAEKAARVEPPKDGGKTLAALLREIHDDEEVRNAARWSDGNKIRDGVIARAGARMLSYATQFVVRPQDDVARKTAEMINAAVLFAGAAQRPTKAVKFDFYFIHCVNASIFFSAFLRQPWLSDDSKRRLLEWKARLDLAMYASRRAPDLLVDEIVRYRPRRPGADPIRRALEVDDDGHAAKLVRALCHAKKACEQFDGEPGFEINGDMWDQLLHMAVDSVEASEPHWVRSAGFDEAWRAVQDRPHAAL</sequence>
<evidence type="ECO:0008006" key="4">
    <source>
        <dbReference type="Google" id="ProtNLM"/>
    </source>
</evidence>
<dbReference type="InParanoid" id="A0A0D2A495"/>
<dbReference type="GO" id="GO:0016491">
    <property type="term" value="F:oxidoreductase activity"/>
    <property type="evidence" value="ECO:0007669"/>
    <property type="project" value="UniProtKB-KW"/>
</dbReference>
<keyword evidence="1" id="KW-0560">Oxidoreductase</keyword>
<proteinExistence type="predicted"/>
<gene>
    <name evidence="2" type="ORF">PV09_07080</name>
</gene>
<dbReference type="PANTHER" id="PTHR35870:SF1">
    <property type="entry name" value="PROTEIN, PUTATIVE (AFU_ORTHOLOGUE AFUA_5G03330)-RELATED"/>
    <property type="match status" value="1"/>
</dbReference>
<dbReference type="Pfam" id="PF14027">
    <property type="entry name" value="Questin_oxidase"/>
    <property type="match status" value="1"/>
</dbReference>
<dbReference type="AlphaFoldDB" id="A0A0D2A495"/>
<organism evidence="2 3">
    <name type="scientific">Verruconis gallopava</name>
    <dbReference type="NCBI Taxonomy" id="253628"/>
    <lineage>
        <taxon>Eukaryota</taxon>
        <taxon>Fungi</taxon>
        <taxon>Dikarya</taxon>
        <taxon>Ascomycota</taxon>
        <taxon>Pezizomycotina</taxon>
        <taxon>Dothideomycetes</taxon>
        <taxon>Pleosporomycetidae</taxon>
        <taxon>Venturiales</taxon>
        <taxon>Sympoventuriaceae</taxon>
        <taxon>Verruconis</taxon>
    </lineage>
</organism>
<dbReference type="Proteomes" id="UP000053259">
    <property type="component" value="Unassembled WGS sequence"/>
</dbReference>
<evidence type="ECO:0000313" key="2">
    <source>
        <dbReference type="EMBL" id="KIW01608.1"/>
    </source>
</evidence>
<accession>A0A0D2A495</accession>
<dbReference type="OrthoDB" id="10004862at2759"/>
<reference evidence="2 3" key="1">
    <citation type="submission" date="2015-01" db="EMBL/GenBank/DDBJ databases">
        <title>The Genome Sequence of Ochroconis gallopava CBS43764.</title>
        <authorList>
            <consortium name="The Broad Institute Genomics Platform"/>
            <person name="Cuomo C."/>
            <person name="de Hoog S."/>
            <person name="Gorbushina A."/>
            <person name="Stielow B."/>
            <person name="Teixiera M."/>
            <person name="Abouelleil A."/>
            <person name="Chapman S.B."/>
            <person name="Priest M."/>
            <person name="Young S.K."/>
            <person name="Wortman J."/>
            <person name="Nusbaum C."/>
            <person name="Birren B."/>
        </authorList>
    </citation>
    <scope>NUCLEOTIDE SEQUENCE [LARGE SCALE GENOMIC DNA]</scope>
    <source>
        <strain evidence="2 3">CBS 43764</strain>
    </source>
</reference>
<dbReference type="RefSeq" id="XP_016211477.1">
    <property type="nucleotide sequence ID" value="XM_016360800.1"/>
</dbReference>
<dbReference type="PANTHER" id="PTHR35870">
    <property type="entry name" value="PROTEIN, PUTATIVE (AFU_ORTHOLOGUE AFUA_5G03330)-RELATED"/>
    <property type="match status" value="1"/>
</dbReference>
<name>A0A0D2A495_9PEZI</name>
<dbReference type="GeneID" id="27315053"/>
<dbReference type="EMBL" id="KN847554">
    <property type="protein sequence ID" value="KIW01608.1"/>
    <property type="molecule type" value="Genomic_DNA"/>
</dbReference>
<evidence type="ECO:0000313" key="3">
    <source>
        <dbReference type="Proteomes" id="UP000053259"/>
    </source>
</evidence>
<dbReference type="HOGENOM" id="CLU_019145_2_1_1"/>
<keyword evidence="3" id="KW-1185">Reference proteome</keyword>
<protein>
    <recommendedName>
        <fullName evidence="4">HypA protein</fullName>
    </recommendedName>
</protein>